<dbReference type="WBParaSite" id="RSKR_0001112500.1">
    <property type="protein sequence ID" value="RSKR_0001112500.1"/>
    <property type="gene ID" value="RSKR_0001112500"/>
</dbReference>
<protein>
    <submittedName>
        <fullName evidence="2">Major sperm protein</fullName>
    </submittedName>
</protein>
<name>A0AC35UG71_9BILA</name>
<accession>A0AC35UG71</accession>
<dbReference type="Proteomes" id="UP000095286">
    <property type="component" value="Unplaced"/>
</dbReference>
<evidence type="ECO:0000313" key="2">
    <source>
        <dbReference type="WBParaSite" id="RSKR_0001112500.1"/>
    </source>
</evidence>
<reference evidence="2" key="1">
    <citation type="submission" date="2016-11" db="UniProtKB">
        <authorList>
            <consortium name="WormBaseParasite"/>
        </authorList>
    </citation>
    <scope>IDENTIFICATION</scope>
    <source>
        <strain evidence="2">KR3021</strain>
    </source>
</reference>
<proteinExistence type="predicted"/>
<organism evidence="1 2">
    <name type="scientific">Rhabditophanes sp. KR3021</name>
    <dbReference type="NCBI Taxonomy" id="114890"/>
    <lineage>
        <taxon>Eukaryota</taxon>
        <taxon>Metazoa</taxon>
        <taxon>Ecdysozoa</taxon>
        <taxon>Nematoda</taxon>
        <taxon>Chromadorea</taxon>
        <taxon>Rhabditida</taxon>
        <taxon>Tylenchina</taxon>
        <taxon>Panagrolaimomorpha</taxon>
        <taxon>Strongyloidoidea</taxon>
        <taxon>Alloionematidae</taxon>
        <taxon>Rhabditophanes</taxon>
    </lineage>
</organism>
<evidence type="ECO:0000313" key="1">
    <source>
        <dbReference type="Proteomes" id="UP000095286"/>
    </source>
</evidence>
<sequence length="132" mass="15079">MNVPTTPEITITQVKYPEKTVLYPLGHKKAPEKMYSVLKIVFAVPMIKHTIEPIKFKVDPIIIMLRNPTFSGRGIVIKVIGMLRTINKIDIKKEASFCLKYLFAAPGTGEKHIHEKWKTMLANTSTINIFHF</sequence>